<evidence type="ECO:0000313" key="2">
    <source>
        <dbReference type="Proteomes" id="UP000824782"/>
    </source>
</evidence>
<dbReference type="EMBL" id="WNYA01014695">
    <property type="protein sequence ID" value="KAG8539444.1"/>
    <property type="molecule type" value="Genomic_DNA"/>
</dbReference>
<reference evidence="1" key="1">
    <citation type="thesis" date="2020" institute="ProQuest LLC" country="789 East Eisenhower Parkway, Ann Arbor, MI, USA">
        <title>Comparative Genomics and Chromosome Evolution.</title>
        <authorList>
            <person name="Mudd A.B."/>
        </authorList>
    </citation>
    <scope>NUCLEOTIDE SEQUENCE</scope>
    <source>
        <strain evidence="1">237g6f4</strain>
        <tissue evidence="1">Blood</tissue>
    </source>
</reference>
<gene>
    <name evidence="1" type="ORF">GDO81_020905</name>
</gene>
<protein>
    <submittedName>
        <fullName evidence="1">Uncharacterized protein</fullName>
    </submittedName>
</protein>
<evidence type="ECO:0000313" key="1">
    <source>
        <dbReference type="EMBL" id="KAG8539444.1"/>
    </source>
</evidence>
<dbReference type="AlphaFoldDB" id="A0AAV6YW83"/>
<accession>A0AAV6YW83</accession>
<proteinExistence type="predicted"/>
<sequence length="79" mass="8920">MLQLGSRGRGTVCRTVLFFPVNFLGTLLHHTRRKHMGKLSNILCICSLRSFLGISFPFLPKYSVSSCNVFNVNKKLSCK</sequence>
<name>A0AAV6YW83_ENGPU</name>
<comment type="caution">
    <text evidence="1">The sequence shown here is derived from an EMBL/GenBank/DDBJ whole genome shotgun (WGS) entry which is preliminary data.</text>
</comment>
<keyword evidence="2" id="KW-1185">Reference proteome</keyword>
<dbReference type="Proteomes" id="UP000824782">
    <property type="component" value="Unassembled WGS sequence"/>
</dbReference>
<organism evidence="1 2">
    <name type="scientific">Engystomops pustulosus</name>
    <name type="common">Tungara frog</name>
    <name type="synonym">Physalaemus pustulosus</name>
    <dbReference type="NCBI Taxonomy" id="76066"/>
    <lineage>
        <taxon>Eukaryota</taxon>
        <taxon>Metazoa</taxon>
        <taxon>Chordata</taxon>
        <taxon>Craniata</taxon>
        <taxon>Vertebrata</taxon>
        <taxon>Euteleostomi</taxon>
        <taxon>Amphibia</taxon>
        <taxon>Batrachia</taxon>
        <taxon>Anura</taxon>
        <taxon>Neobatrachia</taxon>
        <taxon>Hyloidea</taxon>
        <taxon>Leptodactylidae</taxon>
        <taxon>Leiuperinae</taxon>
        <taxon>Engystomops</taxon>
    </lineage>
</organism>